<feature type="region of interest" description="Disordered" evidence="1">
    <location>
        <begin position="85"/>
        <end position="104"/>
    </location>
</feature>
<accession>A0A438GKK8</accession>
<evidence type="ECO:0000313" key="2">
    <source>
        <dbReference type="EMBL" id="RVW72735.1"/>
    </source>
</evidence>
<organism evidence="2 3">
    <name type="scientific">Vitis vinifera</name>
    <name type="common">Grape</name>
    <dbReference type="NCBI Taxonomy" id="29760"/>
    <lineage>
        <taxon>Eukaryota</taxon>
        <taxon>Viridiplantae</taxon>
        <taxon>Streptophyta</taxon>
        <taxon>Embryophyta</taxon>
        <taxon>Tracheophyta</taxon>
        <taxon>Spermatophyta</taxon>
        <taxon>Magnoliopsida</taxon>
        <taxon>eudicotyledons</taxon>
        <taxon>Gunneridae</taxon>
        <taxon>Pentapetalae</taxon>
        <taxon>rosids</taxon>
        <taxon>Vitales</taxon>
        <taxon>Vitaceae</taxon>
        <taxon>Viteae</taxon>
        <taxon>Vitis</taxon>
    </lineage>
</organism>
<dbReference type="EMBL" id="QGNW01000407">
    <property type="protein sequence ID" value="RVW72735.1"/>
    <property type="molecule type" value="Genomic_DNA"/>
</dbReference>
<proteinExistence type="predicted"/>
<dbReference type="AlphaFoldDB" id="A0A438GKK8"/>
<evidence type="ECO:0000313" key="3">
    <source>
        <dbReference type="Proteomes" id="UP000288805"/>
    </source>
</evidence>
<comment type="caution">
    <text evidence="2">The sequence shown here is derived from an EMBL/GenBank/DDBJ whole genome shotgun (WGS) entry which is preliminary data.</text>
</comment>
<gene>
    <name evidence="2" type="ORF">CK203_057293</name>
</gene>
<dbReference type="Proteomes" id="UP000288805">
    <property type="component" value="Unassembled WGS sequence"/>
</dbReference>
<feature type="compositionally biased region" description="Basic and acidic residues" evidence="1">
    <location>
        <begin position="91"/>
        <end position="104"/>
    </location>
</feature>
<reference evidence="2 3" key="1">
    <citation type="journal article" date="2018" name="PLoS Genet.">
        <title>Population sequencing reveals clonal diversity and ancestral inbreeding in the grapevine cultivar Chardonnay.</title>
        <authorList>
            <person name="Roach M.J."/>
            <person name="Johnson D.L."/>
            <person name="Bohlmann J."/>
            <person name="van Vuuren H.J."/>
            <person name="Jones S.J."/>
            <person name="Pretorius I.S."/>
            <person name="Schmidt S.A."/>
            <person name="Borneman A.R."/>
        </authorList>
    </citation>
    <scope>NUCLEOTIDE SEQUENCE [LARGE SCALE GENOMIC DNA]</scope>
    <source>
        <strain evidence="3">cv. Chardonnay</strain>
        <tissue evidence="2">Leaf</tissue>
    </source>
</reference>
<name>A0A438GKK8_VITVI</name>
<sequence>MVEPSPLGNPLGKRGSACVEVMTTLHGSILSPWRRAEGYVPSKGTIASTMGPLTRPFYLIEPHQPCRSVFVPNLHSPLWTKVRGRLTKASDQPDQRVDQRDINS</sequence>
<evidence type="ECO:0000256" key="1">
    <source>
        <dbReference type="SAM" id="MobiDB-lite"/>
    </source>
</evidence>
<protein>
    <submittedName>
        <fullName evidence="2">Uncharacterized protein</fullName>
    </submittedName>
</protein>